<feature type="non-terminal residue" evidence="2">
    <location>
        <position position="61"/>
    </location>
</feature>
<keyword evidence="3" id="KW-1185">Reference proteome</keyword>
<proteinExistence type="predicted"/>
<dbReference type="AlphaFoldDB" id="K0R0G8"/>
<feature type="chain" id="PRO_5003836495" evidence="1">
    <location>
        <begin position="21"/>
        <end position="61"/>
    </location>
</feature>
<name>K0R0G8_THAOC</name>
<comment type="caution">
    <text evidence="2">The sequence shown here is derived from an EMBL/GenBank/DDBJ whole genome shotgun (WGS) entry which is preliminary data.</text>
</comment>
<accession>K0R0G8</accession>
<sequence length="61" mass="6524">MHFPSLLALGIAFLSAPASAQSCDGFTCNGAGIAAVSDDEGCRWACESCIPGRSYRDYYWN</sequence>
<feature type="signal peptide" evidence="1">
    <location>
        <begin position="1"/>
        <end position="20"/>
    </location>
</feature>
<evidence type="ECO:0000313" key="3">
    <source>
        <dbReference type="Proteomes" id="UP000266841"/>
    </source>
</evidence>
<dbReference type="Proteomes" id="UP000266841">
    <property type="component" value="Unassembled WGS sequence"/>
</dbReference>
<evidence type="ECO:0000313" key="2">
    <source>
        <dbReference type="EMBL" id="EJK44209.1"/>
    </source>
</evidence>
<protein>
    <submittedName>
        <fullName evidence="2">Uncharacterized protein</fullName>
    </submittedName>
</protein>
<keyword evidence="1" id="KW-0732">Signal</keyword>
<dbReference type="EMBL" id="AGNL01050030">
    <property type="protein sequence ID" value="EJK44209.1"/>
    <property type="molecule type" value="Genomic_DNA"/>
</dbReference>
<gene>
    <name evidence="2" type="ORF">THAOC_37273</name>
</gene>
<organism evidence="2 3">
    <name type="scientific">Thalassiosira oceanica</name>
    <name type="common">Marine diatom</name>
    <dbReference type="NCBI Taxonomy" id="159749"/>
    <lineage>
        <taxon>Eukaryota</taxon>
        <taxon>Sar</taxon>
        <taxon>Stramenopiles</taxon>
        <taxon>Ochrophyta</taxon>
        <taxon>Bacillariophyta</taxon>
        <taxon>Coscinodiscophyceae</taxon>
        <taxon>Thalassiosirophycidae</taxon>
        <taxon>Thalassiosirales</taxon>
        <taxon>Thalassiosiraceae</taxon>
        <taxon>Thalassiosira</taxon>
    </lineage>
</organism>
<evidence type="ECO:0000256" key="1">
    <source>
        <dbReference type="SAM" id="SignalP"/>
    </source>
</evidence>
<reference evidence="2 3" key="1">
    <citation type="journal article" date="2012" name="Genome Biol.">
        <title>Genome and low-iron response of an oceanic diatom adapted to chronic iron limitation.</title>
        <authorList>
            <person name="Lommer M."/>
            <person name="Specht M."/>
            <person name="Roy A.S."/>
            <person name="Kraemer L."/>
            <person name="Andreson R."/>
            <person name="Gutowska M.A."/>
            <person name="Wolf J."/>
            <person name="Bergner S.V."/>
            <person name="Schilhabel M.B."/>
            <person name="Klostermeier U.C."/>
            <person name="Beiko R.G."/>
            <person name="Rosenstiel P."/>
            <person name="Hippler M."/>
            <person name="Laroche J."/>
        </authorList>
    </citation>
    <scope>NUCLEOTIDE SEQUENCE [LARGE SCALE GENOMIC DNA]</scope>
    <source>
        <strain evidence="2 3">CCMP1005</strain>
    </source>
</reference>